<name>A0A8J3HUC6_9RICK</name>
<keyword evidence="4" id="KW-1185">Reference proteome</keyword>
<dbReference type="AlphaFoldDB" id="A0A8J3HUC6"/>
<dbReference type="SUPFAM" id="SSF56563">
    <property type="entry name" value="Major capsid protein gp5"/>
    <property type="match status" value="1"/>
</dbReference>
<accession>A0A8J3HUC6</accession>
<organism evidence="3 4">
    <name type="scientific">Candidatus Mesenet longicola</name>
    <dbReference type="NCBI Taxonomy" id="1892558"/>
    <lineage>
        <taxon>Bacteria</taxon>
        <taxon>Pseudomonadati</taxon>
        <taxon>Pseudomonadota</taxon>
        <taxon>Alphaproteobacteria</taxon>
        <taxon>Rickettsiales</taxon>
        <taxon>Anaplasmataceae</taxon>
        <taxon>Candidatus Mesenet</taxon>
    </lineage>
</organism>
<dbReference type="EMBL" id="BNGU01000004">
    <property type="protein sequence ID" value="GHM59189.1"/>
    <property type="molecule type" value="Genomic_DNA"/>
</dbReference>
<dbReference type="NCBIfam" id="TIGR01554">
    <property type="entry name" value="major_cap_HK97"/>
    <property type="match status" value="1"/>
</dbReference>
<sequence>MSLTDIACRINDLASSWEQFKLVNERRLKEVEGKGYAESATTEQLNKISGAIDDYKERIETLETAMQRPEINGKFEDNCFQNKAFSEYLRKGTADNLMKYEQKALTSTGPEGGYLITKEISKHIHQNIIDISPMRQLCSSEEISTESIEYIIEGDDKTFVGWHEEGEEISEDKNTQKFKNIKITTYELYAQPQITQKLLDDAFVNIEAWLVDKLVEAFSAKENEAFIKGDGKTQPQGILSYKNSKKQGEVEQIESEKLNSDAVIKLYYSLNEYYAKNASFLMNRSVLQEVRLLKLEQSSQYLWQPGLSLGAKDTIMGIPVYQVADMPAGLTSSTQNAKSKLTSGIEESHKVIAIANFKQAYKIVDHRGMKILRDPFTSKGFVKLYTTKRVGGGLVNTNAIKLLKIGKTS</sequence>
<dbReference type="InterPro" id="IPR024455">
    <property type="entry name" value="Phage_capsid"/>
</dbReference>
<evidence type="ECO:0000313" key="4">
    <source>
        <dbReference type="Proteomes" id="UP000637906"/>
    </source>
</evidence>
<evidence type="ECO:0000313" key="3">
    <source>
        <dbReference type="EMBL" id="GHM59189.1"/>
    </source>
</evidence>
<evidence type="ECO:0000259" key="2">
    <source>
        <dbReference type="Pfam" id="PF05065"/>
    </source>
</evidence>
<proteinExistence type="predicted"/>
<feature type="domain" description="Phage capsid-like C-terminal" evidence="2">
    <location>
        <begin position="112"/>
        <end position="404"/>
    </location>
</feature>
<dbReference type="Pfam" id="PF05065">
    <property type="entry name" value="Phage_capsid"/>
    <property type="match status" value="1"/>
</dbReference>
<dbReference type="InterPro" id="IPR054612">
    <property type="entry name" value="Phage_capsid-like_C"/>
</dbReference>
<gene>
    <name evidence="3" type="ORF">sL5_01820</name>
</gene>
<dbReference type="Gene3D" id="3.30.2400.10">
    <property type="entry name" value="Major capsid protein gp5"/>
    <property type="match status" value="1"/>
</dbReference>
<comment type="subcellular location">
    <subcellularLocation>
        <location evidence="1">Virion</location>
    </subcellularLocation>
</comment>
<dbReference type="Proteomes" id="UP000637906">
    <property type="component" value="Unassembled WGS sequence"/>
</dbReference>
<protein>
    <submittedName>
        <fullName evidence="3">Phage capsid protein</fullName>
    </submittedName>
</protein>
<reference evidence="3 4" key="1">
    <citation type="journal article" date="2021" name="Microb. Ecol.">
        <title>Candidatus Mesenet longicola: Novel Endosymbionts of Brontispa longissima that Induce Cytoplasmic Incompatibility.</title>
        <authorList>
            <person name="Takano S."/>
            <person name="Gotoh Y."/>
            <person name="Hayashi T."/>
        </authorList>
    </citation>
    <scope>NUCLEOTIDE SEQUENCE [LARGE SCALE GENOMIC DNA]</scope>
    <source>
        <strain evidence="3">L5</strain>
    </source>
</reference>
<evidence type="ECO:0000256" key="1">
    <source>
        <dbReference type="ARBA" id="ARBA00004328"/>
    </source>
</evidence>
<comment type="caution">
    <text evidence="3">The sequence shown here is derived from an EMBL/GenBank/DDBJ whole genome shotgun (WGS) entry which is preliminary data.</text>
</comment>